<evidence type="ECO:0000256" key="2">
    <source>
        <dbReference type="SAM" id="Phobius"/>
    </source>
</evidence>
<accession>A0A2N5MB06</accession>
<organism evidence="4 5">
    <name type="scientific">Peribacillus deserti</name>
    <dbReference type="NCBI Taxonomy" id="673318"/>
    <lineage>
        <taxon>Bacteria</taxon>
        <taxon>Bacillati</taxon>
        <taxon>Bacillota</taxon>
        <taxon>Bacilli</taxon>
        <taxon>Bacillales</taxon>
        <taxon>Bacillaceae</taxon>
        <taxon>Peribacillus</taxon>
    </lineage>
</organism>
<reference evidence="4 5" key="1">
    <citation type="submission" date="2017-11" db="EMBL/GenBank/DDBJ databases">
        <title>Comparitive Functional Genomics of Dry Heat Resistant strains isolated from the Viking Spacecraft.</title>
        <authorList>
            <person name="Seuylemezian A."/>
            <person name="Cooper K."/>
            <person name="Vaishampayan P."/>
        </authorList>
    </citation>
    <scope>NUCLEOTIDE SEQUENCE [LARGE SCALE GENOMIC DNA]</scope>
    <source>
        <strain evidence="4 5">V1-29</strain>
    </source>
</reference>
<keyword evidence="2" id="KW-0812">Transmembrane</keyword>
<dbReference type="InterPro" id="IPR038076">
    <property type="entry name" value="MgtE_N_sf"/>
</dbReference>
<evidence type="ECO:0000259" key="3">
    <source>
        <dbReference type="Pfam" id="PF03448"/>
    </source>
</evidence>
<keyword evidence="2" id="KW-1133">Transmembrane helix</keyword>
<proteinExistence type="predicted"/>
<dbReference type="SUPFAM" id="SSF158791">
    <property type="entry name" value="MgtE N-terminal domain-like"/>
    <property type="match status" value="1"/>
</dbReference>
<dbReference type="Pfam" id="PF03448">
    <property type="entry name" value="MgtE_N"/>
    <property type="match status" value="1"/>
</dbReference>
<dbReference type="RefSeq" id="WP_101639907.1">
    <property type="nucleotide sequence ID" value="NZ_PGUY01000003.1"/>
</dbReference>
<dbReference type="Proteomes" id="UP000234748">
    <property type="component" value="Unassembled WGS sequence"/>
</dbReference>
<dbReference type="Gene3D" id="1.25.60.10">
    <property type="entry name" value="MgtE N-terminal domain-like"/>
    <property type="match status" value="1"/>
</dbReference>
<keyword evidence="2" id="KW-0472">Membrane</keyword>
<evidence type="ECO:0000313" key="4">
    <source>
        <dbReference type="EMBL" id="PLT31548.1"/>
    </source>
</evidence>
<dbReference type="OrthoDB" id="1724615at2"/>
<name>A0A2N5MB06_9BACI</name>
<keyword evidence="1" id="KW-0175">Coiled coil</keyword>
<feature type="domain" description="Magnesium transporter MgtE intracellular" evidence="3">
    <location>
        <begin position="136"/>
        <end position="198"/>
    </location>
</feature>
<evidence type="ECO:0000313" key="5">
    <source>
        <dbReference type="Proteomes" id="UP000234748"/>
    </source>
</evidence>
<sequence>MDKNIELEEKKQNKLQWFLFVILIPLMAAILFSIVILKVAGVNVGSAAKDLGVKLPGISSLMKEEKTTPSVKQYQNKIKSLEASLKQEKTKIAQLENLIDSRDKKINNNEIEKQRLEQEIKELTKAQEENKRAFKDIIQTYQSMSPGKAAPILSELSEDEAVKILSNVNSESLTAILEKMEPSQAASLTQKLTVNMEKEQSGTE</sequence>
<keyword evidence="5" id="KW-1185">Reference proteome</keyword>
<feature type="coiled-coil region" evidence="1">
    <location>
        <begin position="71"/>
        <end position="136"/>
    </location>
</feature>
<evidence type="ECO:0000256" key="1">
    <source>
        <dbReference type="SAM" id="Coils"/>
    </source>
</evidence>
<dbReference type="EMBL" id="PGUY01000003">
    <property type="protein sequence ID" value="PLT31548.1"/>
    <property type="molecule type" value="Genomic_DNA"/>
</dbReference>
<feature type="transmembrane region" description="Helical" evidence="2">
    <location>
        <begin position="17"/>
        <end position="37"/>
    </location>
</feature>
<protein>
    <recommendedName>
        <fullName evidence="3">Magnesium transporter MgtE intracellular domain-containing protein</fullName>
    </recommendedName>
</protein>
<dbReference type="InterPro" id="IPR006668">
    <property type="entry name" value="Mg_transptr_MgtE_intracell_dom"/>
</dbReference>
<comment type="caution">
    <text evidence="4">The sequence shown here is derived from an EMBL/GenBank/DDBJ whole genome shotgun (WGS) entry which is preliminary data.</text>
</comment>
<gene>
    <name evidence="4" type="ORF">CUU66_01445</name>
</gene>
<dbReference type="AlphaFoldDB" id="A0A2N5MB06"/>